<evidence type="ECO:0000256" key="2">
    <source>
        <dbReference type="ARBA" id="ARBA00022475"/>
    </source>
</evidence>
<dbReference type="Proteomes" id="UP000708208">
    <property type="component" value="Unassembled WGS sequence"/>
</dbReference>
<keyword evidence="3 7" id="KW-0812">Transmembrane</keyword>
<keyword evidence="5 7" id="KW-0472">Membrane</keyword>
<dbReference type="PANTHER" id="PTHR21421:SF29">
    <property type="entry name" value="GUSTATORY RECEPTOR 5A FOR TREHALOSE-RELATED"/>
    <property type="match status" value="1"/>
</dbReference>
<evidence type="ECO:0008006" key="10">
    <source>
        <dbReference type="Google" id="ProtNLM"/>
    </source>
</evidence>
<keyword evidence="6" id="KW-0675">Receptor</keyword>
<dbReference type="InterPro" id="IPR013604">
    <property type="entry name" value="7TM_chemorcpt"/>
</dbReference>
<keyword evidence="9" id="KW-1185">Reference proteome</keyword>
<dbReference type="GO" id="GO:0050909">
    <property type="term" value="P:sensory perception of taste"/>
    <property type="evidence" value="ECO:0007669"/>
    <property type="project" value="InterPro"/>
</dbReference>
<dbReference type="GO" id="GO:0051606">
    <property type="term" value="P:detection of stimulus"/>
    <property type="evidence" value="ECO:0007669"/>
    <property type="project" value="UniProtKB-ARBA"/>
</dbReference>
<evidence type="ECO:0000256" key="1">
    <source>
        <dbReference type="ARBA" id="ARBA00004651"/>
    </source>
</evidence>
<sequence length="429" mass="49685">MIFVYSKSLTQIPPKNSLEVKYSLNKIADELWPALIILRSFGKLPITKNNSSQSYHYSWRSFHFFYCLTLTFYYVTVWTVTIAHTGSWTTWFSYFFRPQTSKSQALFSKSTGIVQQVAKSYFVLQAMSLIVDFICPWFSLPGVVKHLNGWRDFQSEYETGFRPLDFKLNKYWVRSVALASIPTICAICTYRTENMMWIPELGIILSISLAITMTFLPLLQDAMVNLHFKAIEKTFCLIKDRVKEFPNETMTCDIIRRWTNLWLQIRKQHELLCRSYEVHQLTSLFLQTVCLTICIFLIIQCLGTDFDPDTSDVTRTYVLYSIFMFVRIYNKCAAAEGVQNEEKLLAQILVPKISACKSIFVKNELKFLYTLITNQPTTVTYGVITVNKKFMLAIISQVIAYFIILIQFNISVLVDTKSQVNTSNNITSA</sequence>
<dbReference type="GO" id="GO:0038023">
    <property type="term" value="F:signaling receptor activity"/>
    <property type="evidence" value="ECO:0007669"/>
    <property type="project" value="UniProtKB-ARBA"/>
</dbReference>
<feature type="transmembrane region" description="Helical" evidence="7">
    <location>
        <begin position="117"/>
        <end position="140"/>
    </location>
</feature>
<evidence type="ECO:0000256" key="3">
    <source>
        <dbReference type="ARBA" id="ARBA00022692"/>
    </source>
</evidence>
<feature type="transmembrane region" description="Helical" evidence="7">
    <location>
        <begin position="390"/>
        <end position="410"/>
    </location>
</feature>
<evidence type="ECO:0000256" key="5">
    <source>
        <dbReference type="ARBA" id="ARBA00023136"/>
    </source>
</evidence>
<evidence type="ECO:0000256" key="7">
    <source>
        <dbReference type="SAM" id="Phobius"/>
    </source>
</evidence>
<keyword evidence="4 7" id="KW-1133">Transmembrane helix</keyword>
<dbReference type="EMBL" id="CAJVCH010167284">
    <property type="protein sequence ID" value="CAG7728720.1"/>
    <property type="molecule type" value="Genomic_DNA"/>
</dbReference>
<feature type="transmembrane region" description="Helical" evidence="7">
    <location>
        <begin position="197"/>
        <end position="219"/>
    </location>
</feature>
<dbReference type="GO" id="GO:0005886">
    <property type="term" value="C:plasma membrane"/>
    <property type="evidence" value="ECO:0007669"/>
    <property type="project" value="UniProtKB-SubCell"/>
</dbReference>
<reference evidence="8" key="1">
    <citation type="submission" date="2021-06" db="EMBL/GenBank/DDBJ databases">
        <authorList>
            <person name="Hodson N. C."/>
            <person name="Mongue J. A."/>
            <person name="Jaron S. K."/>
        </authorList>
    </citation>
    <scope>NUCLEOTIDE SEQUENCE</scope>
</reference>
<dbReference type="PANTHER" id="PTHR21421">
    <property type="entry name" value="GUSTATORY RECEPTOR"/>
    <property type="match status" value="1"/>
</dbReference>
<dbReference type="OrthoDB" id="5800391at2759"/>
<evidence type="ECO:0000256" key="6">
    <source>
        <dbReference type="ARBA" id="ARBA00023170"/>
    </source>
</evidence>
<gene>
    <name evidence="8" type="ORF">AFUS01_LOCUS17481</name>
</gene>
<feature type="transmembrane region" description="Helical" evidence="7">
    <location>
        <begin position="171"/>
        <end position="190"/>
    </location>
</feature>
<evidence type="ECO:0000256" key="4">
    <source>
        <dbReference type="ARBA" id="ARBA00022989"/>
    </source>
</evidence>
<organism evidence="8 9">
    <name type="scientific">Allacma fusca</name>
    <dbReference type="NCBI Taxonomy" id="39272"/>
    <lineage>
        <taxon>Eukaryota</taxon>
        <taxon>Metazoa</taxon>
        <taxon>Ecdysozoa</taxon>
        <taxon>Arthropoda</taxon>
        <taxon>Hexapoda</taxon>
        <taxon>Collembola</taxon>
        <taxon>Symphypleona</taxon>
        <taxon>Sminthuridae</taxon>
        <taxon>Allacma</taxon>
    </lineage>
</organism>
<evidence type="ECO:0000313" key="9">
    <source>
        <dbReference type="Proteomes" id="UP000708208"/>
    </source>
</evidence>
<evidence type="ECO:0000313" key="8">
    <source>
        <dbReference type="EMBL" id="CAG7728720.1"/>
    </source>
</evidence>
<name>A0A8J2P1R4_9HEXA</name>
<accession>A0A8J2P1R4</accession>
<feature type="transmembrane region" description="Helical" evidence="7">
    <location>
        <begin position="72"/>
        <end position="96"/>
    </location>
</feature>
<proteinExistence type="predicted"/>
<comment type="caution">
    <text evidence="8">The sequence shown here is derived from an EMBL/GenBank/DDBJ whole genome shotgun (WGS) entry which is preliminary data.</text>
</comment>
<keyword evidence="2" id="KW-1003">Cell membrane</keyword>
<protein>
    <recommendedName>
        <fullName evidence="10">Gustatory receptor</fullName>
    </recommendedName>
</protein>
<comment type="subcellular location">
    <subcellularLocation>
        <location evidence="1">Cell membrane</location>
        <topology evidence="1">Multi-pass membrane protein</topology>
    </subcellularLocation>
</comment>
<feature type="transmembrane region" description="Helical" evidence="7">
    <location>
        <begin position="284"/>
        <end position="302"/>
    </location>
</feature>
<dbReference type="AlphaFoldDB" id="A0A8J2P1R4"/>
<dbReference type="Pfam" id="PF08395">
    <property type="entry name" value="7tm_7"/>
    <property type="match status" value="1"/>
</dbReference>